<evidence type="ECO:0000313" key="2">
    <source>
        <dbReference type="Proteomes" id="UP000031928"/>
    </source>
</evidence>
<dbReference type="KEGG" id="cmq:B840_03615"/>
<dbReference type="OrthoDB" id="4428117at2"/>
<gene>
    <name evidence="1" type="ORF">B840_03615</name>
</gene>
<dbReference type="RefSeq" id="WP_042621000.1">
    <property type="nucleotide sequence ID" value="NZ_CP007790.1"/>
</dbReference>
<evidence type="ECO:0000313" key="1">
    <source>
        <dbReference type="EMBL" id="AJK68344.1"/>
    </source>
</evidence>
<dbReference type="EMBL" id="CP007790">
    <property type="protein sequence ID" value="AJK68344.1"/>
    <property type="molecule type" value="Genomic_DNA"/>
</dbReference>
<accession>A0A0B6TQ58</accession>
<dbReference type="STRING" id="1224162.B840_03615"/>
<name>A0A0B6TQ58_9CORY</name>
<dbReference type="Proteomes" id="UP000031928">
    <property type="component" value="Chromosome"/>
</dbReference>
<keyword evidence="2" id="KW-1185">Reference proteome</keyword>
<protein>
    <submittedName>
        <fullName evidence="1">Uncharacterized protein</fullName>
    </submittedName>
</protein>
<dbReference type="AlphaFoldDB" id="A0A0B6TQ58"/>
<dbReference type="Pfam" id="PF21813">
    <property type="entry name" value="DUF6882"/>
    <property type="match status" value="1"/>
</dbReference>
<dbReference type="HOGENOM" id="CLU_056145_0_0_11"/>
<reference evidence="1" key="1">
    <citation type="submission" date="2014-05" db="EMBL/GenBank/DDBJ databases">
        <title>Complete genome sequence of Corynebacterium marinum DSM 44953.</title>
        <authorList>
            <person name="Schaffert L."/>
            <person name="Albersmeier A."/>
            <person name="Kalinowski J."/>
            <person name="Ruckert C."/>
        </authorList>
    </citation>
    <scope>NUCLEOTIDE SEQUENCE [LARGE SCALE GENOMIC DNA]</scope>
    <source>
        <strain evidence="1">DSM 44953</strain>
    </source>
</reference>
<proteinExistence type="predicted"/>
<organism evidence="1 2">
    <name type="scientific">Corynebacterium marinum DSM 44953</name>
    <dbReference type="NCBI Taxonomy" id="1224162"/>
    <lineage>
        <taxon>Bacteria</taxon>
        <taxon>Bacillati</taxon>
        <taxon>Actinomycetota</taxon>
        <taxon>Actinomycetes</taxon>
        <taxon>Mycobacteriales</taxon>
        <taxon>Corynebacteriaceae</taxon>
        <taxon>Corynebacterium</taxon>
    </lineage>
</organism>
<dbReference type="InterPro" id="IPR049249">
    <property type="entry name" value="DUF6882"/>
</dbReference>
<sequence length="379" mass="40456">MDLPSPTSLADLRTDGALLQADVDATWHSTMDTVTGVEFTGDTARVHRRAGTRDLPATEVARIVDGRWEWSRRYDRDIPELHSPQPASDELIDAARTLHGNVPVLLAPSADGTRVLAVDFRPVPGPARSALTLGLAGLDPLLDARRALLAFAAARGLGVRTDAGNVSFSDGTTVAFDGDLPVDVSGGMTLDDVRADAHYFAAEHQLLLAGTFPGLQLRLDIGRGRALLSDRLEATALPVATVTGDIWTWAWADPNLPPSPAANLRRFGMDNGIIDFVRPRIPRERAQRLGLVDAVKPILGLWTHAFTALNQETTGVVLLDAPALRLPGPAAPTTRAAVAATLQAPLDPALDQVRARSAYAQRRGITGELPGTPPVRGRE</sequence>